<dbReference type="EC" id="1.1.1.1" evidence="7"/>
<reference evidence="7 8" key="1">
    <citation type="submission" date="2018-03" db="EMBL/GenBank/DDBJ databases">
        <title>Complete genome sequence of Thauera aromatica, a model organism for studying aromatic compound degradation under denitrifying conditions.</title>
        <authorList>
            <person name="Lo H.-Y."/>
            <person name="Goris T."/>
            <person name="Boll M."/>
            <person name="Mueller J.A."/>
        </authorList>
    </citation>
    <scope>NUCLEOTIDE SEQUENCE [LARGE SCALE GENOMIC DNA]</scope>
    <source>
        <strain evidence="7 8">K172</strain>
    </source>
</reference>
<dbReference type="InterPro" id="IPR001670">
    <property type="entry name" value="ADH_Fe/GldA"/>
</dbReference>
<evidence type="ECO:0000259" key="5">
    <source>
        <dbReference type="Pfam" id="PF00465"/>
    </source>
</evidence>
<name>A0A2R4BN68_THAAR</name>
<dbReference type="KEGG" id="tak:Tharo_1833"/>
<dbReference type="GO" id="GO:0046872">
    <property type="term" value="F:metal ion binding"/>
    <property type="evidence" value="ECO:0007669"/>
    <property type="project" value="InterPro"/>
</dbReference>
<feature type="domain" description="Alcohol dehydrogenase iron-type/glycerol dehydrogenase GldA" evidence="5">
    <location>
        <begin position="12"/>
        <end position="178"/>
    </location>
</feature>
<dbReference type="FunFam" id="3.40.50.1970:FF:000003">
    <property type="entry name" value="Alcohol dehydrogenase, iron-containing"/>
    <property type="match status" value="1"/>
</dbReference>
<evidence type="ECO:0000313" key="8">
    <source>
        <dbReference type="Proteomes" id="UP000241885"/>
    </source>
</evidence>
<dbReference type="AlphaFoldDB" id="A0A2R4BN68"/>
<dbReference type="InterPro" id="IPR039697">
    <property type="entry name" value="Alcohol_dehydrogenase_Fe"/>
</dbReference>
<evidence type="ECO:0000313" key="7">
    <source>
        <dbReference type="EMBL" id="AVR88740.1"/>
    </source>
</evidence>
<accession>A0A2R4BN68</accession>
<comment type="cofactor">
    <cofactor evidence="1">
        <name>Fe cation</name>
        <dbReference type="ChEBI" id="CHEBI:24875"/>
    </cofactor>
</comment>
<protein>
    <submittedName>
        <fullName evidence="7">Alcohol dehydrogenase</fullName>
        <ecNumber evidence="7">1.1.1.1</ecNumber>
    </submittedName>
</protein>
<proteinExistence type="inferred from homology"/>
<dbReference type="GO" id="GO:0004022">
    <property type="term" value="F:alcohol dehydrogenase (NAD+) activity"/>
    <property type="evidence" value="ECO:0007669"/>
    <property type="project" value="UniProtKB-EC"/>
</dbReference>
<dbReference type="FunFam" id="1.20.1090.10:FF:000001">
    <property type="entry name" value="Aldehyde-alcohol dehydrogenase"/>
    <property type="match status" value="1"/>
</dbReference>
<dbReference type="EMBL" id="CP028339">
    <property type="protein sequence ID" value="AVR88740.1"/>
    <property type="molecule type" value="Genomic_DNA"/>
</dbReference>
<evidence type="ECO:0000256" key="3">
    <source>
        <dbReference type="ARBA" id="ARBA00023002"/>
    </source>
</evidence>
<dbReference type="Pfam" id="PF00465">
    <property type="entry name" value="Fe-ADH"/>
    <property type="match status" value="1"/>
</dbReference>
<comment type="similarity">
    <text evidence="2">Belongs to the iron-containing alcohol dehydrogenase family.</text>
</comment>
<keyword evidence="4" id="KW-0520">NAD</keyword>
<evidence type="ECO:0000256" key="1">
    <source>
        <dbReference type="ARBA" id="ARBA00001962"/>
    </source>
</evidence>
<organism evidence="7 8">
    <name type="scientific">Thauera aromatica K172</name>
    <dbReference type="NCBI Taxonomy" id="44139"/>
    <lineage>
        <taxon>Bacteria</taxon>
        <taxon>Pseudomonadati</taxon>
        <taxon>Pseudomonadota</taxon>
        <taxon>Betaproteobacteria</taxon>
        <taxon>Rhodocyclales</taxon>
        <taxon>Zoogloeaceae</taxon>
        <taxon>Thauera</taxon>
    </lineage>
</organism>
<evidence type="ECO:0000259" key="6">
    <source>
        <dbReference type="Pfam" id="PF25137"/>
    </source>
</evidence>
<sequence>MAAMTAFTFRAPPRIVSEIGGIGRLGEFAQELGMRRPLIVCDPGIAACGIAAQAIEALRRAGLEAQLFDAVEADPPAAMVRRAVEAAGRGEADGIVGLGGGSSLDTAKVVALLARSGQDIDAIYGVDRARGGRLPLIQVPTTAGTGSEITWVSVITCESLEKKAVYAPQLLPDLALLDAGLSAGMPPRVTAATALDAMVHAIEAYTSRTKKNPVADALARKALALLAGKLPRVLEEGRDLEARAAVLEGAMLAGMAFVNASVAAIHGLAYPLGARFHVPHGHANALVMGPVLRFNLKAATRLYAELAPCVLPGREFASDAEAAAAFVAAMEAMAGGGGLATRMSHFGVTEADIPSMADEVVSEIQRLIATNPCDMSFEDVCAIYRAVL</sequence>
<dbReference type="InterPro" id="IPR056798">
    <property type="entry name" value="ADH_Fe_C"/>
</dbReference>
<dbReference type="Pfam" id="PF25137">
    <property type="entry name" value="ADH_Fe_C"/>
    <property type="match status" value="1"/>
</dbReference>
<dbReference type="Gene3D" id="3.40.50.1970">
    <property type="match status" value="1"/>
</dbReference>
<dbReference type="SUPFAM" id="SSF56796">
    <property type="entry name" value="Dehydroquinate synthase-like"/>
    <property type="match status" value="1"/>
</dbReference>
<feature type="domain" description="Fe-containing alcohol dehydrogenase-like C-terminal" evidence="6">
    <location>
        <begin position="190"/>
        <end position="387"/>
    </location>
</feature>
<dbReference type="Gene3D" id="1.20.1090.10">
    <property type="entry name" value="Dehydroquinate synthase-like - alpha domain"/>
    <property type="match status" value="1"/>
</dbReference>
<keyword evidence="3 7" id="KW-0560">Oxidoreductase</keyword>
<evidence type="ECO:0000256" key="4">
    <source>
        <dbReference type="ARBA" id="ARBA00023027"/>
    </source>
</evidence>
<dbReference type="Proteomes" id="UP000241885">
    <property type="component" value="Chromosome"/>
</dbReference>
<dbReference type="PROSITE" id="PS00913">
    <property type="entry name" value="ADH_IRON_1"/>
    <property type="match status" value="1"/>
</dbReference>
<keyword evidence="8" id="KW-1185">Reference proteome</keyword>
<evidence type="ECO:0000256" key="2">
    <source>
        <dbReference type="ARBA" id="ARBA00007358"/>
    </source>
</evidence>
<gene>
    <name evidence="7" type="ORF">Tharo_1833</name>
</gene>
<dbReference type="PANTHER" id="PTHR11496:SF102">
    <property type="entry name" value="ALCOHOL DEHYDROGENASE 4"/>
    <property type="match status" value="1"/>
</dbReference>
<dbReference type="InterPro" id="IPR018211">
    <property type="entry name" value="ADH_Fe_CS"/>
</dbReference>
<dbReference type="PANTHER" id="PTHR11496">
    <property type="entry name" value="ALCOHOL DEHYDROGENASE"/>
    <property type="match status" value="1"/>
</dbReference>